<name>A0A7Z7LDF5_9BACT</name>
<keyword evidence="2" id="KW-1185">Reference proteome</keyword>
<dbReference type="Proteomes" id="UP000250796">
    <property type="component" value="Chromosome MESINF"/>
</dbReference>
<dbReference type="PROSITE" id="PS51257">
    <property type="entry name" value="PROKAR_LIPOPROTEIN"/>
    <property type="match status" value="1"/>
</dbReference>
<dbReference type="EMBL" id="LS974202">
    <property type="protein sequence ID" value="SSC11972.1"/>
    <property type="molecule type" value="Genomic_DNA"/>
</dbReference>
<accession>A0A7Z7LDF5</accession>
<dbReference type="AlphaFoldDB" id="A0A7Z7LDF5"/>
<evidence type="ECO:0000313" key="2">
    <source>
        <dbReference type="Proteomes" id="UP000250796"/>
    </source>
</evidence>
<evidence type="ECO:0008006" key="3">
    <source>
        <dbReference type="Google" id="ProtNLM"/>
    </source>
</evidence>
<sequence length="167" mass="18768">MKRILLFFTVLLLILAMTSCDKKTPENTGSVSLSKGEILSLLGIEEEEIVFSKVELDLPGKPLLTIAAYDKESRELFSRDFSPREIKGGYITVAVLKSPIINALRFLYAVTDSNGVQEAYVQDLPYYQYQKVEIDKAQFSKIASKGEFKILSASFGQGQQNIYLRVK</sequence>
<evidence type="ECO:0000313" key="1">
    <source>
        <dbReference type="EMBL" id="SSC11972.1"/>
    </source>
</evidence>
<proteinExistence type="predicted"/>
<organism evidence="1 2">
    <name type="scientific">Mesotoga infera</name>
    <dbReference type="NCBI Taxonomy" id="1236046"/>
    <lineage>
        <taxon>Bacteria</taxon>
        <taxon>Thermotogati</taxon>
        <taxon>Thermotogota</taxon>
        <taxon>Thermotogae</taxon>
        <taxon>Kosmotogales</taxon>
        <taxon>Kosmotogaceae</taxon>
        <taxon>Mesotoga</taxon>
    </lineage>
</organism>
<dbReference type="KEGG" id="minf:MESINF_0523"/>
<reference evidence="1 2" key="1">
    <citation type="submission" date="2017-01" db="EMBL/GenBank/DDBJ databases">
        <authorList>
            <person name="Erauso G."/>
        </authorList>
    </citation>
    <scope>NUCLEOTIDE SEQUENCE [LARGE SCALE GENOMIC DNA]</scope>
    <source>
        <strain evidence="1">MESINF1</strain>
    </source>
</reference>
<gene>
    <name evidence="1" type="ORF">MESINF_0523</name>
</gene>
<protein>
    <recommendedName>
        <fullName evidence="3">Lipoprotein</fullName>
    </recommendedName>
</protein>
<dbReference type="RefSeq" id="WP_231936819.1">
    <property type="nucleotide sequence ID" value="NZ_LS974202.1"/>
</dbReference>